<evidence type="ECO:0000313" key="1">
    <source>
        <dbReference type="EMBL" id="TDP38247.1"/>
    </source>
</evidence>
<name>A0A4R6PJF5_9GAMM</name>
<dbReference type="Proteomes" id="UP000295531">
    <property type="component" value="Unassembled WGS sequence"/>
</dbReference>
<proteinExistence type="predicted"/>
<dbReference type="AlphaFoldDB" id="A0A4R6PJF5"/>
<keyword evidence="2" id="KW-1185">Reference proteome</keyword>
<sequence>MDAATRGFEALFEKVSGAMDGASQAPQGWVHGRLSQTGFKYPSRIPPPDLLHRLIIIRHQTILSHCFRAISLRFNYNTAQF</sequence>
<organism evidence="1 2">
    <name type="scientific">Idiomarina aquatica</name>
    <dbReference type="NCBI Taxonomy" id="1327752"/>
    <lineage>
        <taxon>Bacteria</taxon>
        <taxon>Pseudomonadati</taxon>
        <taxon>Pseudomonadota</taxon>
        <taxon>Gammaproteobacteria</taxon>
        <taxon>Alteromonadales</taxon>
        <taxon>Idiomarinaceae</taxon>
        <taxon>Idiomarina</taxon>
    </lineage>
</organism>
<accession>A0A4R6PJF5</accession>
<protein>
    <submittedName>
        <fullName evidence="1">Uncharacterized protein</fullName>
    </submittedName>
</protein>
<comment type="caution">
    <text evidence="1">The sequence shown here is derived from an EMBL/GenBank/DDBJ whole genome shotgun (WGS) entry which is preliminary data.</text>
</comment>
<reference evidence="1 2" key="1">
    <citation type="submission" date="2019-03" db="EMBL/GenBank/DDBJ databases">
        <title>Freshwater and sediment microbial communities from various areas in North America, analyzing microbe dynamics in response to fracking.</title>
        <authorList>
            <person name="Lamendella R."/>
        </authorList>
    </citation>
    <scope>NUCLEOTIDE SEQUENCE [LARGE SCALE GENOMIC DNA]</scope>
    <source>
        <strain evidence="1 2">18_TX</strain>
    </source>
</reference>
<evidence type="ECO:0000313" key="2">
    <source>
        <dbReference type="Proteomes" id="UP000295531"/>
    </source>
</evidence>
<gene>
    <name evidence="1" type="ORF">DEU29_10599</name>
</gene>
<dbReference type="EMBL" id="SNXI01000005">
    <property type="protein sequence ID" value="TDP38247.1"/>
    <property type="molecule type" value="Genomic_DNA"/>
</dbReference>